<evidence type="ECO:0000256" key="2">
    <source>
        <dbReference type="ARBA" id="ARBA00022694"/>
    </source>
</evidence>
<keyword evidence="3 4" id="KW-0413">Isomerase</keyword>
<evidence type="ECO:0000256" key="1">
    <source>
        <dbReference type="ARBA" id="ARBA00009375"/>
    </source>
</evidence>
<feature type="binding site" evidence="4 6">
    <location>
        <position position="114"/>
    </location>
    <ligand>
        <name>substrate</name>
    </ligand>
</feature>
<evidence type="ECO:0000256" key="4">
    <source>
        <dbReference type="HAMAP-Rule" id="MF_00171"/>
    </source>
</evidence>
<comment type="caution">
    <text evidence="4">Lacks conserved residue(s) required for the propagation of feature annotation.</text>
</comment>
<accession>D9TSD7</accession>
<evidence type="ECO:0000313" key="10">
    <source>
        <dbReference type="Proteomes" id="UP000001626"/>
    </source>
</evidence>
<dbReference type="OrthoDB" id="9811823at2"/>
<evidence type="ECO:0000256" key="6">
    <source>
        <dbReference type="PIRSR" id="PIRSR001430-2"/>
    </source>
</evidence>
<dbReference type="NCBIfam" id="TIGR00071">
    <property type="entry name" value="hisT_truA"/>
    <property type="match status" value="1"/>
</dbReference>
<dbReference type="eggNOG" id="COG0101">
    <property type="taxonomic scope" value="Bacteria"/>
</dbReference>
<feature type="domain" description="Pseudouridine synthase I TruA alpha/beta" evidence="8">
    <location>
        <begin position="12"/>
        <end position="108"/>
    </location>
</feature>
<dbReference type="STRING" id="580327.Tthe_0466"/>
<dbReference type="GO" id="GO:0003723">
    <property type="term" value="F:RNA binding"/>
    <property type="evidence" value="ECO:0007669"/>
    <property type="project" value="InterPro"/>
</dbReference>
<comment type="catalytic activity">
    <reaction evidence="4 7">
        <text>uridine(38/39/40) in tRNA = pseudouridine(38/39/40) in tRNA</text>
        <dbReference type="Rhea" id="RHEA:22376"/>
        <dbReference type="Rhea" id="RHEA-COMP:10085"/>
        <dbReference type="Rhea" id="RHEA-COMP:10087"/>
        <dbReference type="ChEBI" id="CHEBI:65314"/>
        <dbReference type="ChEBI" id="CHEBI:65315"/>
        <dbReference type="EC" id="5.4.99.12"/>
    </reaction>
</comment>
<dbReference type="AlphaFoldDB" id="D9TSD7"/>
<dbReference type="GO" id="GO:0031119">
    <property type="term" value="P:tRNA pseudouridine synthesis"/>
    <property type="evidence" value="ECO:0007669"/>
    <property type="project" value="UniProtKB-UniRule"/>
</dbReference>
<comment type="function">
    <text evidence="4">Formation of pseudouridine at positions 38, 39 and 40 in the anticodon stem and loop of transfer RNAs.</text>
</comment>
<dbReference type="PIRSF" id="PIRSF001430">
    <property type="entry name" value="tRNA_psdUrid_synth"/>
    <property type="match status" value="1"/>
</dbReference>
<dbReference type="Gene3D" id="3.30.70.660">
    <property type="entry name" value="Pseudouridine synthase I, catalytic domain, C-terminal subdomain"/>
    <property type="match status" value="1"/>
</dbReference>
<comment type="subunit">
    <text evidence="4">Homodimer.</text>
</comment>
<dbReference type="HOGENOM" id="CLU_014673_0_1_9"/>
<proteinExistence type="inferred from homology"/>
<dbReference type="Proteomes" id="UP000001626">
    <property type="component" value="Chromosome"/>
</dbReference>
<dbReference type="InterPro" id="IPR020097">
    <property type="entry name" value="PsdUridine_synth_TruA_a/b_dom"/>
</dbReference>
<dbReference type="GO" id="GO:0160147">
    <property type="term" value="F:tRNA pseudouridine(38-40) synthase activity"/>
    <property type="evidence" value="ECO:0007669"/>
    <property type="project" value="UniProtKB-EC"/>
</dbReference>
<evidence type="ECO:0000256" key="3">
    <source>
        <dbReference type="ARBA" id="ARBA00023235"/>
    </source>
</evidence>
<organism evidence="9 10">
    <name type="scientific">Thermoanaerobacterium thermosaccharolyticum (strain ATCC 7956 / DSM 571 / NCIMB 9385 / NCA 3814 / NCTC 13789 / WDCM 00135 / 2032)</name>
    <name type="common">Clostridium thermosaccharolyticum</name>
    <dbReference type="NCBI Taxonomy" id="580327"/>
    <lineage>
        <taxon>Bacteria</taxon>
        <taxon>Bacillati</taxon>
        <taxon>Bacillota</taxon>
        <taxon>Clostridia</taxon>
        <taxon>Thermoanaerobacterales</taxon>
        <taxon>Thermoanaerobacteraceae</taxon>
        <taxon>Thermoanaerobacterium</taxon>
    </lineage>
</organism>
<feature type="active site" description="Nucleophile" evidence="4 5">
    <location>
        <position position="56"/>
    </location>
</feature>
<dbReference type="InterPro" id="IPR020094">
    <property type="entry name" value="TruA/RsuA/RluB/E/F_N"/>
</dbReference>
<reference evidence="9 10" key="1">
    <citation type="submission" date="2010-08" db="EMBL/GenBank/DDBJ databases">
        <title>Complete sequence of Thermoanaerobacterium thermosaccharolyticum DSM 571.</title>
        <authorList>
            <consortium name="US DOE Joint Genome Institute"/>
            <person name="Lucas S."/>
            <person name="Copeland A."/>
            <person name="Lapidus A."/>
            <person name="Cheng J.-F."/>
            <person name="Bruce D."/>
            <person name="Goodwin L."/>
            <person name="Pitluck S."/>
            <person name="Teshima H."/>
            <person name="Detter J.C."/>
            <person name="Han C."/>
            <person name="Tapia R."/>
            <person name="Land M."/>
            <person name="Hauser L."/>
            <person name="Chang Y.-J."/>
            <person name="Jeffries C."/>
            <person name="Kyrpides N."/>
            <person name="Ivanova N."/>
            <person name="Mikhailova N."/>
            <person name="Hemme C.L."/>
            <person name="Woyke T."/>
        </authorList>
    </citation>
    <scope>NUCLEOTIDE SEQUENCE [LARGE SCALE GENOMIC DNA]</scope>
    <source>
        <strain evidence="10">ATCC 7956 / DSM 571 / NCIMB 9385 / NCA 3814 / NCTC 13789 / WDCM 00135 / 2032</strain>
    </source>
</reference>
<dbReference type="PANTHER" id="PTHR11142">
    <property type="entry name" value="PSEUDOURIDYLATE SYNTHASE"/>
    <property type="match status" value="1"/>
</dbReference>
<name>D9TSD7_THETC</name>
<gene>
    <name evidence="4" type="primary">truA</name>
    <name evidence="9" type="ordered locus">Tthe_0466</name>
</gene>
<comment type="similarity">
    <text evidence="1 4 7">Belongs to the tRNA pseudouridine synthase TruA family.</text>
</comment>
<evidence type="ECO:0000256" key="7">
    <source>
        <dbReference type="RuleBase" id="RU003792"/>
    </source>
</evidence>
<evidence type="ECO:0000256" key="5">
    <source>
        <dbReference type="PIRSR" id="PIRSR001430-1"/>
    </source>
</evidence>
<dbReference type="InterPro" id="IPR020095">
    <property type="entry name" value="PsdUridine_synth_TruA_C"/>
</dbReference>
<dbReference type="InterPro" id="IPR020103">
    <property type="entry name" value="PsdUridine_synth_cat_dom_sf"/>
</dbReference>
<dbReference type="EMBL" id="CP002171">
    <property type="protein sequence ID" value="ADL68035.1"/>
    <property type="molecule type" value="Genomic_DNA"/>
</dbReference>
<dbReference type="FunFam" id="3.30.70.580:FF:000001">
    <property type="entry name" value="tRNA pseudouridine synthase A"/>
    <property type="match status" value="1"/>
</dbReference>
<dbReference type="Gene3D" id="3.30.70.580">
    <property type="entry name" value="Pseudouridine synthase I, catalytic domain, N-terminal subdomain"/>
    <property type="match status" value="1"/>
</dbReference>
<dbReference type="InterPro" id="IPR001406">
    <property type="entry name" value="PsdUridine_synth_TruA"/>
</dbReference>
<evidence type="ECO:0000259" key="8">
    <source>
        <dbReference type="Pfam" id="PF01416"/>
    </source>
</evidence>
<keyword evidence="2 4" id="KW-0819">tRNA processing</keyword>
<dbReference type="HAMAP" id="MF_00171">
    <property type="entry name" value="TruA"/>
    <property type="match status" value="1"/>
</dbReference>
<dbReference type="EC" id="5.4.99.12" evidence="4"/>
<dbReference type="SUPFAM" id="SSF55120">
    <property type="entry name" value="Pseudouridine synthase"/>
    <property type="match status" value="1"/>
</dbReference>
<feature type="domain" description="Pseudouridine synthase I TruA alpha/beta" evidence="8">
    <location>
        <begin position="149"/>
        <end position="248"/>
    </location>
</feature>
<sequence length="248" mass="28086">MRIKMRNIVLVIEYDGTNYHGWQIQKNVVTIQETITKAIKKITNEDVDLIGSSRTDAGVHALHQVANFKTCTNIPTSKIPNALNSVLPADIVIKDAFEADMDFHSRYSAKGKRYKYIIYNRRFSSPILKNYSWHISKSLDVEKMRESLKYLEGTHDFSAFKASGSSVKSPVRTVRDISLKKNGFNVEFEIEADGFLYNMVRIIVGTIVDVGLGKINPIDVKEILDSKNRCMAGKTAPPQGLFLTKIYY</sequence>
<protein>
    <recommendedName>
        <fullName evidence="4">tRNA pseudouridine synthase A</fullName>
        <ecNumber evidence="4">5.4.99.12</ecNumber>
    </recommendedName>
    <alternativeName>
        <fullName evidence="4">tRNA pseudouridine(38-40) synthase</fullName>
    </alternativeName>
    <alternativeName>
        <fullName evidence="4">tRNA pseudouridylate synthase I</fullName>
    </alternativeName>
    <alternativeName>
        <fullName evidence="4">tRNA-uridine isomerase I</fullName>
    </alternativeName>
</protein>
<evidence type="ECO:0000313" key="9">
    <source>
        <dbReference type="EMBL" id="ADL68035.1"/>
    </source>
</evidence>
<dbReference type="CDD" id="cd02570">
    <property type="entry name" value="PseudoU_synth_EcTruA"/>
    <property type="match status" value="1"/>
</dbReference>
<dbReference type="PANTHER" id="PTHR11142:SF0">
    <property type="entry name" value="TRNA PSEUDOURIDINE SYNTHASE-LIKE 1"/>
    <property type="match status" value="1"/>
</dbReference>
<keyword evidence="10" id="KW-1185">Reference proteome</keyword>
<dbReference type="KEGG" id="ttm:Tthe_0466"/>
<dbReference type="Pfam" id="PF01416">
    <property type="entry name" value="PseudoU_synth_1"/>
    <property type="match status" value="2"/>
</dbReference>